<evidence type="ECO:0000256" key="1">
    <source>
        <dbReference type="ARBA" id="ARBA00006285"/>
    </source>
</evidence>
<dbReference type="OrthoDB" id="383771at2"/>
<dbReference type="EMBL" id="CP019728">
    <property type="protein sequence ID" value="AQS53997.1"/>
    <property type="molecule type" value="Genomic_DNA"/>
</dbReference>
<name>A0A1S6IR20_9LACT</name>
<keyword evidence="6" id="KW-1185">Reference proteome</keyword>
<proteinExistence type="inferred from homology"/>
<dbReference type="InterPro" id="IPR038901">
    <property type="entry name" value="HEXDC-like"/>
</dbReference>
<keyword evidence="2 5" id="KW-0378">Hydrolase</keyword>
<dbReference type="InterPro" id="IPR017853">
    <property type="entry name" value="GH"/>
</dbReference>
<evidence type="ECO:0000256" key="2">
    <source>
        <dbReference type="ARBA" id="ARBA00022801"/>
    </source>
</evidence>
<dbReference type="SUPFAM" id="SSF51445">
    <property type="entry name" value="(Trans)glycosidases"/>
    <property type="match status" value="1"/>
</dbReference>
<gene>
    <name evidence="5" type="primary">exo I</name>
    <name evidence="5" type="ORF">BW727_101631</name>
</gene>
<dbReference type="Gene3D" id="1.20.120.670">
    <property type="entry name" value="N-acetyl-b-d-glucoasminidase"/>
    <property type="match status" value="1"/>
</dbReference>
<dbReference type="PANTHER" id="PTHR21040:SF8">
    <property type="entry name" value="BCDNA.GH04120"/>
    <property type="match status" value="1"/>
</dbReference>
<dbReference type="InterPro" id="IPR015883">
    <property type="entry name" value="Glyco_hydro_20_cat"/>
</dbReference>
<dbReference type="PANTHER" id="PTHR21040">
    <property type="entry name" value="BCDNA.GH04120"/>
    <property type="match status" value="1"/>
</dbReference>
<dbReference type="CDD" id="cd06565">
    <property type="entry name" value="GH20_GcnA-like"/>
    <property type="match status" value="1"/>
</dbReference>
<dbReference type="RefSeq" id="WP_062469507.1">
    <property type="nucleotide sequence ID" value="NZ_BBYN01000013.1"/>
</dbReference>
<keyword evidence="5" id="KW-0326">Glycosidase</keyword>
<accession>A0A1S6IR20</accession>
<dbReference type="InterPro" id="IPR041063">
    <property type="entry name" value="Glyco_H_20C_C"/>
</dbReference>
<dbReference type="Pfam" id="PF00728">
    <property type="entry name" value="Glyco_hydro_20"/>
    <property type="match status" value="1"/>
</dbReference>
<dbReference type="Gene3D" id="3.20.20.80">
    <property type="entry name" value="Glycosidases"/>
    <property type="match status" value="1"/>
</dbReference>
<dbReference type="AlphaFoldDB" id="A0A1S6IR20"/>
<evidence type="ECO:0000259" key="3">
    <source>
        <dbReference type="Pfam" id="PF00728"/>
    </source>
</evidence>
<reference evidence="5 6" key="1">
    <citation type="journal article" date="2014" name="Int. J. Syst. Evol. Microbiol.">
        <title>Jeotgalibaca dankookensis gen. nov., sp. nov., a member of the family Carnobacteriaceae, isolated from seujeot (Korean traditional food).</title>
        <authorList>
            <person name="Lee D.G."/>
            <person name="Trujillo M.E."/>
            <person name="Kang H."/>
            <person name="Ahn T.Y."/>
        </authorList>
    </citation>
    <scope>NUCLEOTIDE SEQUENCE [LARGE SCALE GENOMIC DNA]</scope>
    <source>
        <strain evidence="5 6">EX-07</strain>
    </source>
</reference>
<dbReference type="Pfam" id="PF18088">
    <property type="entry name" value="Glyco_H_20C_C"/>
    <property type="match status" value="1"/>
</dbReference>
<feature type="domain" description="Glycoside Hydrolase 20C C-terminal" evidence="4">
    <location>
        <begin position="422"/>
        <end position="606"/>
    </location>
</feature>
<dbReference type="STRING" id="708126.BW727_101631"/>
<sequence>MLALNLTNDVSEVKDGLNTIAAFLGVKQDPNGIPLEVNRVDGHTLRYQFDGEKGLIEFHSKSSFFRLLNLWIYQYQQSGSFSLEEEEQFEKTGVMVDSSRNAVLNTDGMKTLINYMAKLGLNQVMLYTEDTYEVKEYPYFGYLRGRYTEEELREMDDYAFALGIEMVPCIQTLGHLQLALKYQYASHIKDTSDIVLVGQAETYEFLDNLIRSASQPFRSNRIHIGMDEAFGLGTGMYQIKNGIRNRFEIMNEHLAEIVKITDKYGLEPMMWSDMYYRFGSKTGDYYDLESKVPQEVIDNIPEVDMVFWDYYHEDEAMYDIYLAKHQAMNKKVIFAGGVWTWNGIAPNYGKSFETTKAGLASCKRNGVKEVFATLWGDDGGETPVLSALPGLQLFADLSYRKEVDEAVMAQEFEHNTGYPFKEFLLLNDLDETPGVMANNINVSATSKILLWQDPLLGLFDQTIAGHGVENHYQKLAKKLKVITGSNSDLTLIFDFYQQVAEVLSLKAEIGIQLKEAYDKNDQNLLRDKLADAKKLKTLLNELRKAHRAVWMAYNKPFGWEVVEIRYGGAIARMDTTVYRVEAYLDGELTKLAELEETKLPFSNPYHLGEGTHGRGLYQDMVTAGKLSGV</sequence>
<evidence type="ECO:0000313" key="6">
    <source>
        <dbReference type="Proteomes" id="UP000188993"/>
    </source>
</evidence>
<dbReference type="Proteomes" id="UP000188993">
    <property type="component" value="Chromosome"/>
</dbReference>
<comment type="similarity">
    <text evidence="1">Belongs to the glycosyl hydrolase 20 family.</text>
</comment>
<evidence type="ECO:0000259" key="4">
    <source>
        <dbReference type="Pfam" id="PF18088"/>
    </source>
</evidence>
<organism evidence="5 6">
    <name type="scientific">Jeotgalibaca dankookensis</name>
    <dbReference type="NCBI Taxonomy" id="708126"/>
    <lineage>
        <taxon>Bacteria</taxon>
        <taxon>Bacillati</taxon>
        <taxon>Bacillota</taxon>
        <taxon>Bacilli</taxon>
        <taxon>Lactobacillales</taxon>
        <taxon>Carnobacteriaceae</taxon>
        <taxon>Jeotgalibaca</taxon>
    </lineage>
</organism>
<feature type="domain" description="Glycoside hydrolase family 20 catalytic" evidence="3">
    <location>
        <begin position="93"/>
        <end position="277"/>
    </location>
</feature>
<protein>
    <submittedName>
        <fullName evidence="5">Beta-hexosaminidase</fullName>
        <ecNumber evidence="5">3.2.1.52</ecNumber>
    </submittedName>
</protein>
<dbReference type="GO" id="GO:0004563">
    <property type="term" value="F:beta-N-acetylhexosaminidase activity"/>
    <property type="evidence" value="ECO:0007669"/>
    <property type="project" value="UniProtKB-EC"/>
</dbReference>
<evidence type="ECO:0000313" key="5">
    <source>
        <dbReference type="EMBL" id="AQS53997.1"/>
    </source>
</evidence>
<dbReference type="KEGG" id="jda:BW727_101631"/>
<dbReference type="GO" id="GO:0005975">
    <property type="term" value="P:carbohydrate metabolic process"/>
    <property type="evidence" value="ECO:0007669"/>
    <property type="project" value="InterPro"/>
</dbReference>
<dbReference type="EC" id="3.2.1.52" evidence="5"/>